<keyword evidence="2 4" id="KW-0396">Initiation factor</keyword>
<gene>
    <name evidence="4 7" type="primary">infC</name>
    <name evidence="7" type="ORF">H0Z12_13400</name>
</gene>
<dbReference type="Pfam" id="PF00707">
    <property type="entry name" value="IF3_C"/>
    <property type="match status" value="1"/>
</dbReference>
<dbReference type="AlphaFoldDB" id="A0A8A4KDS5"/>
<dbReference type="Gene3D" id="3.30.110.10">
    <property type="entry name" value="Translation initiation factor 3 (IF-3), C-terminal domain"/>
    <property type="match status" value="1"/>
</dbReference>
<keyword evidence="4" id="KW-0963">Cytoplasm</keyword>
<dbReference type="HAMAP" id="MF_00080">
    <property type="entry name" value="IF_3"/>
    <property type="match status" value="1"/>
</dbReference>
<protein>
    <recommendedName>
        <fullName evidence="4 5">Translation initiation factor IF-3</fullName>
    </recommendedName>
</protein>
<dbReference type="GO" id="GO:0032790">
    <property type="term" value="P:ribosome disassembly"/>
    <property type="evidence" value="ECO:0007669"/>
    <property type="project" value="TreeGrafter"/>
</dbReference>
<evidence type="ECO:0000256" key="5">
    <source>
        <dbReference type="NCBIfam" id="TIGR00168"/>
    </source>
</evidence>
<dbReference type="PROSITE" id="PS00938">
    <property type="entry name" value="IF3"/>
    <property type="match status" value="1"/>
</dbReference>
<dbReference type="EMBL" id="CP059084">
    <property type="protein sequence ID" value="QTC48277.1"/>
    <property type="molecule type" value="Genomic_DNA"/>
</dbReference>
<organism evidence="7 8">
    <name type="scientific">Pantoea ananas</name>
    <name type="common">Erwinia uredovora</name>
    <dbReference type="NCBI Taxonomy" id="553"/>
    <lineage>
        <taxon>Bacteria</taxon>
        <taxon>Pseudomonadati</taxon>
        <taxon>Pseudomonadota</taxon>
        <taxon>Gammaproteobacteria</taxon>
        <taxon>Enterobacterales</taxon>
        <taxon>Erwiniaceae</taxon>
        <taxon>Pantoea</taxon>
    </lineage>
</organism>
<dbReference type="FunFam" id="3.10.20.80:FF:000001">
    <property type="entry name" value="Translation initiation factor IF-3"/>
    <property type="match status" value="1"/>
</dbReference>
<evidence type="ECO:0000256" key="4">
    <source>
        <dbReference type="HAMAP-Rule" id="MF_00080"/>
    </source>
</evidence>
<dbReference type="GO" id="GO:0005829">
    <property type="term" value="C:cytosol"/>
    <property type="evidence" value="ECO:0007669"/>
    <property type="project" value="TreeGrafter"/>
</dbReference>
<reference evidence="7" key="1">
    <citation type="submission" date="2020-07" db="EMBL/GenBank/DDBJ databases">
        <title>Genome Sequences for Panteoa spp. that cause Center Rot in Onions.</title>
        <authorList>
            <person name="Asselin J.A."/>
            <person name="Helmann T."/>
            <person name="Beer S."/>
            <person name="Stodghill P."/>
        </authorList>
    </citation>
    <scope>NUCLEOTIDE SEQUENCE</scope>
    <source>
        <strain evidence="7">OC5a</strain>
    </source>
</reference>
<dbReference type="Gene3D" id="3.10.20.80">
    <property type="entry name" value="Translation initiation factor 3 (IF-3), N-terminal domain"/>
    <property type="match status" value="1"/>
</dbReference>
<dbReference type="InterPro" id="IPR019815">
    <property type="entry name" value="Translation_initiation_fac_3_C"/>
</dbReference>
<dbReference type="PANTHER" id="PTHR10938">
    <property type="entry name" value="TRANSLATION INITIATION FACTOR IF-3"/>
    <property type="match status" value="1"/>
</dbReference>
<evidence type="ECO:0000256" key="2">
    <source>
        <dbReference type="ARBA" id="ARBA00022540"/>
    </source>
</evidence>
<dbReference type="PANTHER" id="PTHR10938:SF0">
    <property type="entry name" value="TRANSLATION INITIATION FACTOR IF-3, MITOCHONDRIAL"/>
    <property type="match status" value="1"/>
</dbReference>
<dbReference type="SUPFAM" id="SSF54364">
    <property type="entry name" value="Translation initiation factor IF3, N-terminal domain"/>
    <property type="match status" value="1"/>
</dbReference>
<accession>A0A8A4KDS5</accession>
<sequence length="183" mass="20951">MKGGKRVQPTRPNRINSEIRATEVRLTGVEGEQLGIVSLREALEKAEEAGVDLVEISPNAEPPVCRIMDYGKFLYEKSKSSKEQKKKQKVIQVKEIKFRPGTDDGDYQVKLRNLIRFLEEGDKAKITLRFRGREMAHQQIGMEVLNRVRKDLCEDLDLAIVESFPSKIEGRQMIMVLAPKKKQ</sequence>
<dbReference type="InterPro" id="IPR019813">
    <property type="entry name" value="Translation_initiation_fac3_CS"/>
</dbReference>
<dbReference type="GeneID" id="57268468"/>
<comment type="subunit">
    <text evidence="4 6">Monomer.</text>
</comment>
<comment type="similarity">
    <text evidence="1 4 6">Belongs to the IF-3 family.</text>
</comment>
<dbReference type="InterPro" id="IPR001288">
    <property type="entry name" value="Translation_initiation_fac_3"/>
</dbReference>
<keyword evidence="3 4" id="KW-0648">Protein biosynthesis</keyword>
<dbReference type="NCBIfam" id="TIGR00168">
    <property type="entry name" value="infC"/>
    <property type="match status" value="1"/>
</dbReference>
<dbReference type="SUPFAM" id="SSF55200">
    <property type="entry name" value="Translation initiation factor IF3, C-terminal domain"/>
    <property type="match status" value="1"/>
</dbReference>
<dbReference type="GO" id="GO:0043022">
    <property type="term" value="F:ribosome binding"/>
    <property type="evidence" value="ECO:0007669"/>
    <property type="project" value="UniProtKB-ARBA"/>
</dbReference>
<evidence type="ECO:0000256" key="1">
    <source>
        <dbReference type="ARBA" id="ARBA00005439"/>
    </source>
</evidence>
<dbReference type="Proteomes" id="UP000663901">
    <property type="component" value="Chromosome"/>
</dbReference>
<comment type="subcellular location">
    <subcellularLocation>
        <location evidence="4 6">Cytoplasm</location>
    </subcellularLocation>
</comment>
<evidence type="ECO:0000256" key="3">
    <source>
        <dbReference type="ARBA" id="ARBA00022917"/>
    </source>
</evidence>
<dbReference type="FunFam" id="3.30.110.10:FF:000001">
    <property type="entry name" value="Translation initiation factor IF-3"/>
    <property type="match status" value="1"/>
</dbReference>
<dbReference type="GO" id="GO:0003743">
    <property type="term" value="F:translation initiation factor activity"/>
    <property type="evidence" value="ECO:0007669"/>
    <property type="project" value="UniProtKB-UniRule"/>
</dbReference>
<evidence type="ECO:0000313" key="7">
    <source>
        <dbReference type="EMBL" id="QTC48277.1"/>
    </source>
</evidence>
<dbReference type="InterPro" id="IPR036787">
    <property type="entry name" value="T_IF-3_N_sf"/>
</dbReference>
<evidence type="ECO:0000256" key="6">
    <source>
        <dbReference type="RuleBase" id="RU000646"/>
    </source>
</evidence>
<dbReference type="InterPro" id="IPR036788">
    <property type="entry name" value="T_IF-3_C_sf"/>
</dbReference>
<dbReference type="GO" id="GO:0016020">
    <property type="term" value="C:membrane"/>
    <property type="evidence" value="ECO:0007669"/>
    <property type="project" value="TreeGrafter"/>
</dbReference>
<dbReference type="RefSeq" id="WP_026020952.1">
    <property type="nucleotide sequence ID" value="NZ_AP019753.1"/>
</dbReference>
<name>A0A8A4KDS5_PANAN</name>
<dbReference type="InterPro" id="IPR019814">
    <property type="entry name" value="Translation_initiation_fac_3_N"/>
</dbReference>
<dbReference type="Pfam" id="PF05198">
    <property type="entry name" value="IF3_N"/>
    <property type="match status" value="1"/>
</dbReference>
<comment type="function">
    <text evidence="4 6">IF-3 binds to the 30S ribosomal subunit and shifts the equilibrium between 70S ribosomes and their 50S and 30S subunits in favor of the free subunits, thus enhancing the availability of 30S subunits on which protein synthesis initiation begins.</text>
</comment>
<evidence type="ECO:0000313" key="8">
    <source>
        <dbReference type="Proteomes" id="UP000663901"/>
    </source>
</evidence>
<proteinExistence type="inferred from homology"/>